<evidence type="ECO:0000313" key="10">
    <source>
        <dbReference type="Proteomes" id="UP000027222"/>
    </source>
</evidence>
<proteinExistence type="inferred from homology"/>
<dbReference type="FunFam" id="3.40.50.1100:FF:000003">
    <property type="entry name" value="Cystathionine beta-synthase"/>
    <property type="match status" value="1"/>
</dbReference>
<gene>
    <name evidence="9" type="ORF">GALMADRAFT_115728</name>
</gene>
<comment type="catalytic activity">
    <reaction evidence="6">
        <text>L-homocysteine + L-serine = L,L-cystathionine + H2O</text>
        <dbReference type="Rhea" id="RHEA:10112"/>
        <dbReference type="ChEBI" id="CHEBI:15377"/>
        <dbReference type="ChEBI" id="CHEBI:33384"/>
        <dbReference type="ChEBI" id="CHEBI:58161"/>
        <dbReference type="ChEBI" id="CHEBI:58199"/>
        <dbReference type="EC" id="4.2.1.22"/>
    </reaction>
</comment>
<dbReference type="STRING" id="685588.A0A067TLE5"/>
<dbReference type="AlphaFoldDB" id="A0A067TLE5"/>
<evidence type="ECO:0000256" key="1">
    <source>
        <dbReference type="ARBA" id="ARBA00001933"/>
    </source>
</evidence>
<evidence type="ECO:0000256" key="7">
    <source>
        <dbReference type="SAM" id="MobiDB-lite"/>
    </source>
</evidence>
<comment type="pathway">
    <text evidence="2">Amino-acid biosynthesis; L-cysteine biosynthesis; L-cysteine from L-homocysteine and L-serine: step 1/2.</text>
</comment>
<accession>A0A067TLE5</accession>
<dbReference type="EMBL" id="KL142371">
    <property type="protein sequence ID" value="KDR80744.1"/>
    <property type="molecule type" value="Genomic_DNA"/>
</dbReference>
<evidence type="ECO:0000313" key="9">
    <source>
        <dbReference type="EMBL" id="KDR80744.1"/>
    </source>
</evidence>
<dbReference type="EC" id="4.2.1.22" evidence="4"/>
<dbReference type="InterPro" id="IPR036052">
    <property type="entry name" value="TrpB-like_PALP_sf"/>
</dbReference>
<dbReference type="InterPro" id="IPR001216">
    <property type="entry name" value="P-phosphate_BS"/>
</dbReference>
<dbReference type="Gene3D" id="3.40.50.1100">
    <property type="match status" value="2"/>
</dbReference>
<dbReference type="HOGENOM" id="CLU_021018_1_0_1"/>
<evidence type="ECO:0000256" key="2">
    <source>
        <dbReference type="ARBA" id="ARBA00005003"/>
    </source>
</evidence>
<dbReference type="FunFam" id="3.40.50.1100:FF:000118">
    <property type="entry name" value="Related to CYS4-cystathionine beta-synthase"/>
    <property type="match status" value="1"/>
</dbReference>
<reference evidence="10" key="1">
    <citation type="journal article" date="2014" name="Proc. Natl. Acad. Sci. U.S.A.">
        <title>Extensive sampling of basidiomycete genomes demonstrates inadequacy of the white-rot/brown-rot paradigm for wood decay fungi.</title>
        <authorList>
            <person name="Riley R."/>
            <person name="Salamov A.A."/>
            <person name="Brown D.W."/>
            <person name="Nagy L.G."/>
            <person name="Floudas D."/>
            <person name="Held B.W."/>
            <person name="Levasseur A."/>
            <person name="Lombard V."/>
            <person name="Morin E."/>
            <person name="Otillar R."/>
            <person name="Lindquist E.A."/>
            <person name="Sun H."/>
            <person name="LaButti K.M."/>
            <person name="Schmutz J."/>
            <person name="Jabbour D."/>
            <person name="Luo H."/>
            <person name="Baker S.E."/>
            <person name="Pisabarro A.G."/>
            <person name="Walton J.D."/>
            <person name="Blanchette R.A."/>
            <person name="Henrissat B."/>
            <person name="Martin F."/>
            <person name="Cullen D."/>
            <person name="Hibbett D.S."/>
            <person name="Grigoriev I.V."/>
        </authorList>
    </citation>
    <scope>NUCLEOTIDE SEQUENCE [LARGE SCALE GENOMIC DNA]</scope>
    <source>
        <strain evidence="10">CBS 339.88</strain>
    </source>
</reference>
<protein>
    <recommendedName>
        <fullName evidence="4">cystathionine beta-synthase</fullName>
        <ecNumber evidence="4">4.2.1.22</ecNumber>
    </recommendedName>
</protein>
<sequence length="400" mass="42323">MPAQILDNALGGVGHTPLIRLDKIAQANDLKCNLLGKVEFMSAGGSVKDRIAKAMVEAAEKEGKLIPGKSVVIEPTSGNTGIGLAMACAIKGYSVVITLPNKMSLEKEALLRALGAEVIRTPTEAAWDSPESHIGVANRLQREIPHGIILDQYRNVNNPLAHEYTTGPEIIEAVVSTPSTSAKPSSQKVDVIVAGAGTGGTVTGISRAIKKSHNPECVVIGVDPEGSVLALPESLNTRHNGEQYIVEGIGYDFIPDVLSRPDVDVWLKSGDEESFASVRLLMRSEGLLVGGSSGSSLAGALRWLKSDEGKLIANTPGKNVVVMLPDGIRNYMSKPWFLKIAMEAEPSPLAGAIAQILQKKDQPKALNNSSSKTTSTHEIATEFAHKESQTGLPSPTPASH</sequence>
<dbReference type="CDD" id="cd01561">
    <property type="entry name" value="CBS_like"/>
    <property type="match status" value="1"/>
</dbReference>
<dbReference type="InterPro" id="IPR001926">
    <property type="entry name" value="TrpB-like_PALP"/>
</dbReference>
<evidence type="ECO:0000259" key="8">
    <source>
        <dbReference type="Pfam" id="PF00291"/>
    </source>
</evidence>
<comment type="cofactor">
    <cofactor evidence="1">
        <name>pyridoxal 5'-phosphate</name>
        <dbReference type="ChEBI" id="CHEBI:597326"/>
    </cofactor>
</comment>
<keyword evidence="5" id="KW-0663">Pyridoxal phosphate</keyword>
<feature type="compositionally biased region" description="Polar residues" evidence="7">
    <location>
        <begin position="365"/>
        <end position="378"/>
    </location>
</feature>
<dbReference type="GO" id="GO:0004122">
    <property type="term" value="F:cystathionine beta-synthase activity"/>
    <property type="evidence" value="ECO:0007669"/>
    <property type="project" value="UniProtKB-EC"/>
</dbReference>
<feature type="compositionally biased region" description="Basic and acidic residues" evidence="7">
    <location>
        <begin position="379"/>
        <end position="388"/>
    </location>
</feature>
<dbReference type="PANTHER" id="PTHR10314">
    <property type="entry name" value="CYSTATHIONINE BETA-SYNTHASE"/>
    <property type="match status" value="1"/>
</dbReference>
<feature type="region of interest" description="Disordered" evidence="7">
    <location>
        <begin position="361"/>
        <end position="400"/>
    </location>
</feature>
<evidence type="ECO:0000256" key="6">
    <source>
        <dbReference type="ARBA" id="ARBA00047490"/>
    </source>
</evidence>
<dbReference type="OrthoDB" id="10259545at2759"/>
<name>A0A067TLE5_GALM3</name>
<evidence type="ECO:0000256" key="5">
    <source>
        <dbReference type="ARBA" id="ARBA00022898"/>
    </source>
</evidence>
<feature type="compositionally biased region" description="Polar residues" evidence="7">
    <location>
        <begin position="389"/>
        <end position="400"/>
    </location>
</feature>
<keyword evidence="10" id="KW-1185">Reference proteome</keyword>
<dbReference type="GO" id="GO:0006535">
    <property type="term" value="P:cysteine biosynthetic process from serine"/>
    <property type="evidence" value="ECO:0007669"/>
    <property type="project" value="InterPro"/>
</dbReference>
<dbReference type="Pfam" id="PF00291">
    <property type="entry name" value="PALP"/>
    <property type="match status" value="1"/>
</dbReference>
<feature type="domain" description="Tryptophan synthase beta chain-like PALP" evidence="8">
    <location>
        <begin position="11"/>
        <end position="326"/>
    </location>
</feature>
<dbReference type="PROSITE" id="PS00901">
    <property type="entry name" value="CYS_SYNTHASE"/>
    <property type="match status" value="1"/>
</dbReference>
<comment type="similarity">
    <text evidence="3">Belongs to the cysteine synthase/cystathionine beta-synthase family.</text>
</comment>
<evidence type="ECO:0000256" key="4">
    <source>
        <dbReference type="ARBA" id="ARBA00012041"/>
    </source>
</evidence>
<dbReference type="Proteomes" id="UP000027222">
    <property type="component" value="Unassembled WGS sequence"/>
</dbReference>
<dbReference type="InterPro" id="IPR050214">
    <property type="entry name" value="Cys_Synth/Cystath_Beta-Synth"/>
</dbReference>
<dbReference type="SUPFAM" id="SSF53686">
    <property type="entry name" value="Tryptophan synthase beta subunit-like PLP-dependent enzymes"/>
    <property type="match status" value="1"/>
</dbReference>
<organism evidence="9 10">
    <name type="scientific">Galerina marginata (strain CBS 339.88)</name>
    <dbReference type="NCBI Taxonomy" id="685588"/>
    <lineage>
        <taxon>Eukaryota</taxon>
        <taxon>Fungi</taxon>
        <taxon>Dikarya</taxon>
        <taxon>Basidiomycota</taxon>
        <taxon>Agaricomycotina</taxon>
        <taxon>Agaricomycetes</taxon>
        <taxon>Agaricomycetidae</taxon>
        <taxon>Agaricales</taxon>
        <taxon>Agaricineae</taxon>
        <taxon>Strophariaceae</taxon>
        <taxon>Galerina</taxon>
    </lineage>
</organism>
<evidence type="ECO:0000256" key="3">
    <source>
        <dbReference type="ARBA" id="ARBA00007103"/>
    </source>
</evidence>